<accession>A0A1X7N4J5</accession>
<evidence type="ECO:0000256" key="3">
    <source>
        <dbReference type="ARBA" id="ARBA00022729"/>
    </source>
</evidence>
<dbReference type="Proteomes" id="UP000193711">
    <property type="component" value="Unassembled WGS sequence"/>
</dbReference>
<dbReference type="GO" id="GO:0008889">
    <property type="term" value="F:glycerophosphodiester phosphodiesterase activity"/>
    <property type="evidence" value="ECO:0007669"/>
    <property type="project" value="UniProtKB-EC"/>
</dbReference>
<dbReference type="PANTHER" id="PTHR43620">
    <property type="entry name" value="GLYCEROPHOSPHORYL DIESTER PHOSPHODIESTERASE"/>
    <property type="match status" value="1"/>
</dbReference>
<proteinExistence type="inferred from homology"/>
<dbReference type="OrthoDB" id="9758957at2"/>
<evidence type="ECO:0000313" key="9">
    <source>
        <dbReference type="Proteomes" id="UP000193711"/>
    </source>
</evidence>
<sequence>MSARPSPLVIGHRGASGYRPEHTRSAYDLALALGADALEPDLVATRDGVLVLRHENEISGTTDIEQRPEFADRRTTKRIEGRDVTGWFTEDFTWSELALLRARERLPAVRPASATFDGQFPMLRFSELLALLDRAAEESDGAPPGLVAEIKHAEYFDSIGLPLDLLLEQELAAAGWAPRDPRLTIESFEKTVLERLAVRGIGSRRVYLIESRGTPPDLVAAHGSRATPYAEFVTPAGLRGLSGTVDGVSVDKSMLFSRDGAGRATGTNSLVADAHAVGLQVYCWTLRAENRFLERVHRRGKDPAAFGAWQDEFRAVLRTGVDGVFADQPDLVLEIRAAESEDRPGA</sequence>
<evidence type="ECO:0000256" key="5">
    <source>
        <dbReference type="ARBA" id="ARBA00022801"/>
    </source>
</evidence>
<dbReference type="EMBL" id="FXBM01000001">
    <property type="protein sequence ID" value="SMH31391.1"/>
    <property type="molecule type" value="Genomic_DNA"/>
</dbReference>
<keyword evidence="5" id="KW-0378">Hydrolase</keyword>
<evidence type="ECO:0000313" key="8">
    <source>
        <dbReference type="EMBL" id="SMH31391.1"/>
    </source>
</evidence>
<dbReference type="SUPFAM" id="SSF51695">
    <property type="entry name" value="PLC-like phosphodiesterases"/>
    <property type="match status" value="1"/>
</dbReference>
<evidence type="ECO:0000259" key="7">
    <source>
        <dbReference type="PROSITE" id="PS51704"/>
    </source>
</evidence>
<comment type="catalytic activity">
    <reaction evidence="6">
        <text>a sn-glycero-3-phosphodiester + H2O = an alcohol + sn-glycerol 3-phosphate + H(+)</text>
        <dbReference type="Rhea" id="RHEA:12969"/>
        <dbReference type="ChEBI" id="CHEBI:15377"/>
        <dbReference type="ChEBI" id="CHEBI:15378"/>
        <dbReference type="ChEBI" id="CHEBI:30879"/>
        <dbReference type="ChEBI" id="CHEBI:57597"/>
        <dbReference type="ChEBI" id="CHEBI:83408"/>
        <dbReference type="EC" id="3.1.4.46"/>
    </reaction>
</comment>
<dbReference type="Pfam" id="PF03009">
    <property type="entry name" value="GDPD"/>
    <property type="match status" value="1"/>
</dbReference>
<comment type="similarity">
    <text evidence="1">Belongs to the glycerophosphoryl diester phosphodiesterase family.</text>
</comment>
<dbReference type="GO" id="GO:0042597">
    <property type="term" value="C:periplasmic space"/>
    <property type="evidence" value="ECO:0007669"/>
    <property type="project" value="TreeGrafter"/>
</dbReference>
<dbReference type="Gene3D" id="3.20.20.190">
    <property type="entry name" value="Phosphatidylinositol (PI) phosphodiesterase"/>
    <property type="match status" value="1"/>
</dbReference>
<protein>
    <recommendedName>
        <fullName evidence="2">glycerophosphodiester phosphodiesterase</fullName>
        <ecNumber evidence="2">3.1.4.46</ecNumber>
    </recommendedName>
</protein>
<dbReference type="GO" id="GO:0006629">
    <property type="term" value="P:lipid metabolic process"/>
    <property type="evidence" value="ECO:0007669"/>
    <property type="project" value="InterPro"/>
</dbReference>
<keyword evidence="3" id="KW-0732">Signal</keyword>
<evidence type="ECO:0000256" key="4">
    <source>
        <dbReference type="ARBA" id="ARBA00022798"/>
    </source>
</evidence>
<dbReference type="PROSITE" id="PS51704">
    <property type="entry name" value="GP_PDE"/>
    <property type="match status" value="1"/>
</dbReference>
<evidence type="ECO:0000256" key="6">
    <source>
        <dbReference type="ARBA" id="ARBA00047512"/>
    </source>
</evidence>
<dbReference type="InterPro" id="IPR030395">
    <property type="entry name" value="GP_PDE_dom"/>
</dbReference>
<keyword evidence="9" id="KW-1185">Reference proteome</keyword>
<organism evidence="8 9">
    <name type="scientific">Rathayibacter oskolensis</name>
    <dbReference type="NCBI Taxonomy" id="1891671"/>
    <lineage>
        <taxon>Bacteria</taxon>
        <taxon>Bacillati</taxon>
        <taxon>Actinomycetota</taxon>
        <taxon>Actinomycetes</taxon>
        <taxon>Micrococcales</taxon>
        <taxon>Microbacteriaceae</taxon>
        <taxon>Rathayibacter</taxon>
    </lineage>
</organism>
<gene>
    <name evidence="8" type="ORF">SAMN06295885_0583</name>
</gene>
<evidence type="ECO:0000256" key="1">
    <source>
        <dbReference type="ARBA" id="ARBA00007277"/>
    </source>
</evidence>
<dbReference type="RefSeq" id="WP_085475082.1">
    <property type="nucleotide sequence ID" value="NZ_FXBM01000001.1"/>
</dbReference>
<evidence type="ECO:0000256" key="2">
    <source>
        <dbReference type="ARBA" id="ARBA00012247"/>
    </source>
</evidence>
<dbReference type="GO" id="GO:0006071">
    <property type="term" value="P:glycerol metabolic process"/>
    <property type="evidence" value="ECO:0007669"/>
    <property type="project" value="UniProtKB-KW"/>
</dbReference>
<dbReference type="InterPro" id="IPR017946">
    <property type="entry name" value="PLC-like_Pdiesterase_TIM-brl"/>
</dbReference>
<dbReference type="AlphaFoldDB" id="A0A1X7N4J5"/>
<dbReference type="STRING" id="1891671.SAMN06295885_0583"/>
<reference evidence="9" key="1">
    <citation type="submission" date="2017-04" db="EMBL/GenBank/DDBJ databases">
        <authorList>
            <person name="Varghese N."/>
            <person name="Submissions S."/>
        </authorList>
    </citation>
    <scope>NUCLEOTIDE SEQUENCE [LARGE SCALE GENOMIC DNA]</scope>
    <source>
        <strain evidence="9">VKM Ac-2121</strain>
    </source>
</reference>
<feature type="domain" description="GP-PDE" evidence="7">
    <location>
        <begin position="7"/>
        <end position="336"/>
    </location>
</feature>
<dbReference type="PANTHER" id="PTHR43620:SF7">
    <property type="entry name" value="GLYCEROPHOSPHODIESTER PHOSPHODIESTERASE GDPD5-RELATED"/>
    <property type="match status" value="1"/>
</dbReference>
<keyword evidence="4" id="KW-0319">Glycerol metabolism</keyword>
<dbReference type="EC" id="3.1.4.46" evidence="2"/>
<name>A0A1X7N4J5_9MICO</name>